<evidence type="ECO:0008006" key="5">
    <source>
        <dbReference type="Google" id="ProtNLM"/>
    </source>
</evidence>
<dbReference type="Pfam" id="PF09534">
    <property type="entry name" value="Trp_oprn_chp"/>
    <property type="match status" value="1"/>
</dbReference>
<keyword evidence="4" id="KW-1185">Reference proteome</keyword>
<sequence length="273" mass="28327">MPCAPSPNAENMRARETRMENAVTDLAARHRRAARRECLATLGALVLGSGTGLWGATRTWATAEVPATLMRTTVEVTGSDLVPLASAVCLVGLAAVVLVPAVRRMGRRIVGAVLALLGSVLLVNVLVVAADVDGRAARWIERGGEGSGPVDTLSTSPGWVVPTAAGAALMVAAGVLVALRGHRWPAMGRRYERTGRTGRTGRAGRTDQMDRMDRTDQAGRADGSGNADRADHASHPDRRAQLGGGQAVTEGDGEAGSSAAVWDALDRGDDPTA</sequence>
<evidence type="ECO:0000256" key="1">
    <source>
        <dbReference type="SAM" id="MobiDB-lite"/>
    </source>
</evidence>
<evidence type="ECO:0000313" key="3">
    <source>
        <dbReference type="EMBL" id="RAW16335.1"/>
    </source>
</evidence>
<feature type="compositionally biased region" description="Basic and acidic residues" evidence="1">
    <location>
        <begin position="264"/>
        <end position="273"/>
    </location>
</feature>
<feature type="transmembrane region" description="Helical" evidence="2">
    <location>
        <begin position="39"/>
        <end position="61"/>
    </location>
</feature>
<name>A0A329QVK3_9ACTN</name>
<gene>
    <name evidence="3" type="ORF">DPM12_06720</name>
</gene>
<proteinExistence type="predicted"/>
<dbReference type="AlphaFoldDB" id="A0A329QVK3"/>
<dbReference type="InterPro" id="IPR019051">
    <property type="entry name" value="Trp_biosyn_TM_oprn/chp"/>
</dbReference>
<dbReference type="EMBL" id="QMIG01000004">
    <property type="protein sequence ID" value="RAW16335.1"/>
    <property type="molecule type" value="Genomic_DNA"/>
</dbReference>
<feature type="transmembrane region" description="Helical" evidence="2">
    <location>
        <begin position="159"/>
        <end position="179"/>
    </location>
</feature>
<feature type="compositionally biased region" description="Basic and acidic residues" evidence="1">
    <location>
        <begin position="228"/>
        <end position="240"/>
    </location>
</feature>
<feature type="region of interest" description="Disordered" evidence="1">
    <location>
        <begin position="189"/>
        <end position="273"/>
    </location>
</feature>
<keyword evidence="2" id="KW-0472">Membrane</keyword>
<protein>
    <recommendedName>
        <fullName evidence="5">TIGR02234 family membrane protein</fullName>
    </recommendedName>
</protein>
<feature type="compositionally biased region" description="Basic and acidic residues" evidence="1">
    <location>
        <begin position="204"/>
        <end position="219"/>
    </location>
</feature>
<feature type="transmembrane region" description="Helical" evidence="2">
    <location>
        <begin position="109"/>
        <end position="130"/>
    </location>
</feature>
<keyword evidence="2" id="KW-1133">Transmembrane helix</keyword>
<evidence type="ECO:0000256" key="2">
    <source>
        <dbReference type="SAM" id="Phobius"/>
    </source>
</evidence>
<accession>A0A329QVK3</accession>
<evidence type="ECO:0000313" key="4">
    <source>
        <dbReference type="Proteomes" id="UP000250462"/>
    </source>
</evidence>
<reference evidence="3 4" key="1">
    <citation type="submission" date="2018-06" db="EMBL/GenBank/DDBJ databases">
        <title>Phytoactinopolyspora halophila sp. nov., a novel halophilic actinomycete isolated from a saline soil in China.</title>
        <authorList>
            <person name="Tang S.-K."/>
        </authorList>
    </citation>
    <scope>NUCLEOTIDE SEQUENCE [LARGE SCALE GENOMIC DNA]</scope>
    <source>
        <strain evidence="3 4">YIM 96934</strain>
    </source>
</reference>
<organism evidence="3 4">
    <name type="scientific">Phytoactinopolyspora halophila</name>
    <dbReference type="NCBI Taxonomy" id="1981511"/>
    <lineage>
        <taxon>Bacteria</taxon>
        <taxon>Bacillati</taxon>
        <taxon>Actinomycetota</taxon>
        <taxon>Actinomycetes</taxon>
        <taxon>Jiangellales</taxon>
        <taxon>Jiangellaceae</taxon>
        <taxon>Phytoactinopolyspora</taxon>
    </lineage>
</organism>
<comment type="caution">
    <text evidence="3">The sequence shown here is derived from an EMBL/GenBank/DDBJ whole genome shotgun (WGS) entry which is preliminary data.</text>
</comment>
<keyword evidence="2" id="KW-0812">Transmembrane</keyword>
<feature type="transmembrane region" description="Helical" evidence="2">
    <location>
        <begin position="81"/>
        <end position="102"/>
    </location>
</feature>
<dbReference type="Proteomes" id="UP000250462">
    <property type="component" value="Unassembled WGS sequence"/>
</dbReference>